<organism evidence="2 3">
    <name type="scientific">Renibacterium salmoninarum (strain ATCC 33209 / DSM 20767 / JCM 11484 / NBRC 15589 / NCIMB 2235)</name>
    <dbReference type="NCBI Taxonomy" id="288705"/>
    <lineage>
        <taxon>Bacteria</taxon>
        <taxon>Bacillati</taxon>
        <taxon>Actinomycetota</taxon>
        <taxon>Actinomycetes</taxon>
        <taxon>Micrococcales</taxon>
        <taxon>Micrococcaceae</taxon>
        <taxon>Renibacterium</taxon>
    </lineage>
</organism>
<dbReference type="EMBL" id="CP000910">
    <property type="protein sequence ID" value="ABY24990.1"/>
    <property type="molecule type" value="Genomic_DNA"/>
</dbReference>
<dbReference type="RefSeq" id="WP_012246630.1">
    <property type="nucleotide sequence ID" value="NC_010168.1"/>
</dbReference>
<dbReference type="AlphaFoldDB" id="A9WUW9"/>
<proteinExistence type="predicted"/>
<dbReference type="KEGG" id="rsa:RSal33209_3276"/>
<accession>A9WUW9</accession>
<keyword evidence="1" id="KW-0472">Membrane</keyword>
<keyword evidence="3" id="KW-1185">Reference proteome</keyword>
<evidence type="ECO:0000313" key="3">
    <source>
        <dbReference type="Proteomes" id="UP000002007"/>
    </source>
</evidence>
<feature type="transmembrane region" description="Helical" evidence="1">
    <location>
        <begin position="206"/>
        <end position="228"/>
    </location>
</feature>
<keyword evidence="1" id="KW-1133">Transmembrane helix</keyword>
<feature type="transmembrane region" description="Helical" evidence="1">
    <location>
        <begin position="52"/>
        <end position="76"/>
    </location>
</feature>
<dbReference type="HOGENOM" id="CLU_054762_0_0_11"/>
<evidence type="ECO:0000256" key="1">
    <source>
        <dbReference type="SAM" id="Phobius"/>
    </source>
</evidence>
<feature type="transmembrane region" description="Helical" evidence="1">
    <location>
        <begin position="181"/>
        <end position="200"/>
    </location>
</feature>
<feature type="transmembrane region" description="Helical" evidence="1">
    <location>
        <begin position="124"/>
        <end position="145"/>
    </location>
</feature>
<dbReference type="STRING" id="288705.RSal33209_3276"/>
<dbReference type="eggNOG" id="ENOG5032JTK">
    <property type="taxonomic scope" value="Bacteria"/>
</dbReference>
<protein>
    <submittedName>
        <fullName evidence="2">Membrane protein, putative</fullName>
    </submittedName>
</protein>
<sequence length="326" mass="35313">MTERFDRRFTAFGIGFPWAVAFCFAAVALILRRNAPEPMGVHWQGHRADWSVAFPAFVLLAALLIGVVGSVLGALAGARLHRRWLRRVFMAAAIFWSLLIASISAGLLMGQQGVSSADDGGFDATVFALGSGAALALGIVMFFVFQPIPRWNQNDERALATESAALAGMPRIKYWVHMRSSSFVLLAMIAFLVGGLLLLMSPWISLTLVLILLLLALLLFGSVTIDGGERQRPQLRLKLVGVLTVVHLGLEEIESAEAEEVALWQRGGPGWRWINGTRQFLTTNGLALHIKLSAGPGLLVSVPRSQGANELASYLLKRRGTTGAES</sequence>
<dbReference type="Proteomes" id="UP000002007">
    <property type="component" value="Chromosome"/>
</dbReference>
<evidence type="ECO:0000313" key="2">
    <source>
        <dbReference type="EMBL" id="ABY24990.1"/>
    </source>
</evidence>
<feature type="transmembrane region" description="Helical" evidence="1">
    <location>
        <begin position="88"/>
        <end position="109"/>
    </location>
</feature>
<keyword evidence="1" id="KW-0812">Transmembrane</keyword>
<gene>
    <name evidence="2" type="ordered locus">RSal33209_3276</name>
</gene>
<reference evidence="3" key="1">
    <citation type="journal article" date="2008" name="J. Bacteriol.">
        <title>Genome sequence of the fish pathogen Renibacterium salmoninarum suggests reductive evolution away from an environmental Arthrobacter ancestor.</title>
        <authorList>
            <person name="Wiens G.D."/>
            <person name="Rockey D.D."/>
            <person name="Wu Z."/>
            <person name="Chang J."/>
            <person name="Levy R."/>
            <person name="Crane S."/>
            <person name="Chen D.S."/>
            <person name="Capri G.R."/>
            <person name="Burnett J.R."/>
            <person name="Sudheesh P.S."/>
            <person name="Schipma M.J."/>
            <person name="Burd H."/>
            <person name="Bhattacharyya A."/>
            <person name="Rhodes L.D."/>
            <person name="Kaul R."/>
            <person name="Strom M.S."/>
        </authorList>
    </citation>
    <scope>NUCLEOTIDE SEQUENCE [LARGE SCALE GENOMIC DNA]</scope>
    <source>
        <strain evidence="3">ATCC 33209 / DSM 20767 / JCM 11484 / NBRC 15589 / NCIMB 2235</strain>
    </source>
</reference>
<name>A9WUW9_RENSM</name>
<feature type="transmembrane region" description="Helical" evidence="1">
    <location>
        <begin position="12"/>
        <end position="32"/>
    </location>
</feature>